<dbReference type="CDD" id="cd00200">
    <property type="entry name" value="WD40"/>
    <property type="match status" value="1"/>
</dbReference>
<dbReference type="PROSITE" id="PS00107">
    <property type="entry name" value="PROTEIN_KINASE_ATP"/>
    <property type="match status" value="1"/>
</dbReference>
<feature type="region of interest" description="Disordered" evidence="5">
    <location>
        <begin position="298"/>
        <end position="365"/>
    </location>
</feature>
<feature type="domain" description="Protein kinase" evidence="6">
    <location>
        <begin position="36"/>
        <end position="299"/>
    </location>
</feature>
<keyword evidence="4" id="KW-0547">Nucleotide-binding</keyword>
<dbReference type="InterPro" id="IPR020472">
    <property type="entry name" value="WD40_PAC1"/>
</dbReference>
<feature type="compositionally biased region" description="Pro residues" evidence="5">
    <location>
        <begin position="346"/>
        <end position="362"/>
    </location>
</feature>
<feature type="repeat" description="WD" evidence="3">
    <location>
        <begin position="462"/>
        <end position="503"/>
    </location>
</feature>
<dbReference type="PROSITE" id="PS50082">
    <property type="entry name" value="WD_REPEATS_2"/>
    <property type="match status" value="7"/>
</dbReference>
<keyword evidence="7" id="KW-0418">Kinase</keyword>
<feature type="repeat" description="WD" evidence="3">
    <location>
        <begin position="504"/>
        <end position="545"/>
    </location>
</feature>
<dbReference type="RefSeq" id="WP_172358583.1">
    <property type="nucleotide sequence ID" value="NZ_CP053661.1"/>
</dbReference>
<feature type="repeat" description="WD" evidence="3">
    <location>
        <begin position="588"/>
        <end position="629"/>
    </location>
</feature>
<accession>A0A6M8BLJ4</accession>
<dbReference type="InterPro" id="IPR000719">
    <property type="entry name" value="Prot_kinase_dom"/>
</dbReference>
<dbReference type="InterPro" id="IPR015943">
    <property type="entry name" value="WD40/YVTN_repeat-like_dom_sf"/>
</dbReference>
<dbReference type="SMART" id="SM00320">
    <property type="entry name" value="WD40"/>
    <property type="match status" value="7"/>
</dbReference>
<dbReference type="Pfam" id="PF00069">
    <property type="entry name" value="Pkinase"/>
    <property type="match status" value="1"/>
</dbReference>
<protein>
    <submittedName>
        <fullName evidence="7">Protein kinase</fullName>
    </submittedName>
</protein>
<dbReference type="Gene3D" id="2.130.10.10">
    <property type="entry name" value="YVTN repeat-like/Quinoprotein amine dehydrogenase"/>
    <property type="match status" value="3"/>
</dbReference>
<keyword evidence="1 3" id="KW-0853">WD repeat</keyword>
<dbReference type="EMBL" id="CP053661">
    <property type="protein sequence ID" value="QKD84561.1"/>
    <property type="molecule type" value="Genomic_DNA"/>
</dbReference>
<dbReference type="PANTHER" id="PTHR19848">
    <property type="entry name" value="WD40 REPEAT PROTEIN"/>
    <property type="match status" value="1"/>
</dbReference>
<feature type="repeat" description="WD" evidence="3">
    <location>
        <begin position="420"/>
        <end position="461"/>
    </location>
</feature>
<evidence type="ECO:0000313" key="7">
    <source>
        <dbReference type="EMBL" id="QKD84561.1"/>
    </source>
</evidence>
<evidence type="ECO:0000259" key="6">
    <source>
        <dbReference type="PROSITE" id="PS50011"/>
    </source>
</evidence>
<dbReference type="PANTHER" id="PTHR19848:SF8">
    <property type="entry name" value="F-BOX AND WD REPEAT DOMAIN CONTAINING 7"/>
    <property type="match status" value="1"/>
</dbReference>
<dbReference type="PROSITE" id="PS50011">
    <property type="entry name" value="PROTEIN_KINASE_DOM"/>
    <property type="match status" value="1"/>
</dbReference>
<name>A0A6M8BLJ4_9CYAN</name>
<organism evidence="7 8">
    <name type="scientific">Thermoleptolyngbya sichuanensis A183</name>
    <dbReference type="NCBI Taxonomy" id="2737172"/>
    <lineage>
        <taxon>Bacteria</taxon>
        <taxon>Bacillati</taxon>
        <taxon>Cyanobacteriota</taxon>
        <taxon>Cyanophyceae</taxon>
        <taxon>Oculatellales</taxon>
        <taxon>Oculatellaceae</taxon>
        <taxon>Thermoleptolyngbya</taxon>
        <taxon>Thermoleptolyngbya sichuanensis</taxon>
    </lineage>
</organism>
<dbReference type="InterPro" id="IPR036322">
    <property type="entry name" value="WD40_repeat_dom_sf"/>
</dbReference>
<evidence type="ECO:0000256" key="4">
    <source>
        <dbReference type="PROSITE-ProRule" id="PRU10141"/>
    </source>
</evidence>
<dbReference type="InterPro" id="IPR011009">
    <property type="entry name" value="Kinase-like_dom_sf"/>
</dbReference>
<dbReference type="Proteomes" id="UP000505210">
    <property type="component" value="Chromosome"/>
</dbReference>
<keyword evidence="2" id="KW-0677">Repeat</keyword>
<keyword evidence="4" id="KW-0067">ATP-binding</keyword>
<feature type="repeat" description="WD" evidence="3">
    <location>
        <begin position="378"/>
        <end position="419"/>
    </location>
</feature>
<reference evidence="7 8" key="1">
    <citation type="submission" date="2020-05" db="EMBL/GenBank/DDBJ databases">
        <title>Complete genome sequence of of a novel Thermoleptolyngbya strain isolated from hot springs of Ganzi, Sichuan China.</title>
        <authorList>
            <person name="Tang J."/>
            <person name="Daroch M."/>
            <person name="Li L."/>
            <person name="Waleron K."/>
            <person name="Waleron M."/>
            <person name="Waleron M."/>
        </authorList>
    </citation>
    <scope>NUCLEOTIDE SEQUENCE [LARGE SCALE GENOMIC DNA]</scope>
    <source>
        <strain evidence="7 8">PKUAC-SCTA183</strain>
    </source>
</reference>
<sequence>MTCCLNPKCKSPQNPDDAKVCQSCGATLTPLLRGRYRPQHPIGQGGFGRTYLALDEDRLGTRCVVKQFSPQVQGTKSLEKAVRLFNQEAVRLDELGEHPQIPTLLAYFEQDSYLYLVQQFVEGQSLLQEMRQTGAFGERQIREVLADILPVLRFVHQRQVIHRDITPTNILRRQGDRRLVLIDFGVAKQLGDAPVATGTRIGTEGYAPIEQFRSGRAYPASDLYSLGATCIHLMTQVRPDNLYDPLEGRWTWREYLAEKGTLVSEQLAHMLNQMLKDLVSERYQSADEVMRDLNADYFLPTSRPGRSPAPQPSAEPSAAPSPRAAASPQAAAPQRAASPVASPARPSNPPTSAPPTSRPPLVRPTVPQISGWRCIHTLVGHGSWVTSVAVDEAGSVVVSGSLDDTVKVWNLTQGNLLFNLAGHSRDVNAVAVSPDGRTLLSAGDDCLIKAWYLPTGAPLRNLSGHSRDVNALAISPDGQLLISGGEDRTIRLWSLANGAVVKVLPGVLSMIKAIAIGRDGRTFASGGLDNKVRIWSLQTGEQLRLLSGHVSAVNALAFHPDSLTLASGSRDKSVKIWNLQTSELLHNLTDHTREVNALAFSPDGKILFSGSSDATIKLWDVASGRLIDTLVGHGDSVNAIALSGNGRYLASGSSDNTVRVWQH</sequence>
<dbReference type="Gene3D" id="3.30.200.20">
    <property type="entry name" value="Phosphorylase Kinase, domain 1"/>
    <property type="match status" value="1"/>
</dbReference>
<dbReference type="Pfam" id="PF25173">
    <property type="entry name" value="Beta-prop_WDR3_1st"/>
    <property type="match status" value="1"/>
</dbReference>
<dbReference type="SUPFAM" id="SSF50978">
    <property type="entry name" value="WD40 repeat-like"/>
    <property type="match status" value="1"/>
</dbReference>
<dbReference type="AlphaFoldDB" id="A0A6M8BLJ4"/>
<feature type="repeat" description="WD" evidence="3">
    <location>
        <begin position="546"/>
        <end position="587"/>
    </location>
</feature>
<feature type="binding site" evidence="4">
    <location>
        <position position="66"/>
    </location>
    <ligand>
        <name>ATP</name>
        <dbReference type="ChEBI" id="CHEBI:30616"/>
    </ligand>
</feature>
<evidence type="ECO:0000256" key="3">
    <source>
        <dbReference type="PROSITE-ProRule" id="PRU00221"/>
    </source>
</evidence>
<dbReference type="Pfam" id="PF00400">
    <property type="entry name" value="WD40"/>
    <property type="match status" value="2"/>
</dbReference>
<dbReference type="Gene3D" id="1.10.510.10">
    <property type="entry name" value="Transferase(Phosphotransferase) domain 1"/>
    <property type="match status" value="1"/>
</dbReference>
<dbReference type="GO" id="GO:0004672">
    <property type="term" value="F:protein kinase activity"/>
    <property type="evidence" value="ECO:0007669"/>
    <property type="project" value="InterPro"/>
</dbReference>
<dbReference type="InterPro" id="IPR001680">
    <property type="entry name" value="WD40_rpt"/>
</dbReference>
<evidence type="ECO:0000313" key="8">
    <source>
        <dbReference type="Proteomes" id="UP000505210"/>
    </source>
</evidence>
<dbReference type="PROSITE" id="PS00678">
    <property type="entry name" value="WD_REPEATS_1"/>
    <property type="match status" value="3"/>
</dbReference>
<dbReference type="KEGG" id="theu:HPC62_22360"/>
<dbReference type="InterPro" id="IPR019775">
    <property type="entry name" value="WD40_repeat_CS"/>
</dbReference>
<dbReference type="SUPFAM" id="SSF56112">
    <property type="entry name" value="Protein kinase-like (PK-like)"/>
    <property type="match status" value="1"/>
</dbReference>
<gene>
    <name evidence="7" type="ORF">HPC62_22360</name>
</gene>
<evidence type="ECO:0000256" key="5">
    <source>
        <dbReference type="SAM" id="MobiDB-lite"/>
    </source>
</evidence>
<dbReference type="PROSITE" id="PS50294">
    <property type="entry name" value="WD_REPEATS_REGION"/>
    <property type="match status" value="7"/>
</dbReference>
<dbReference type="GO" id="GO:0005524">
    <property type="term" value="F:ATP binding"/>
    <property type="evidence" value="ECO:0007669"/>
    <property type="project" value="UniProtKB-UniRule"/>
</dbReference>
<feature type="compositionally biased region" description="Low complexity" evidence="5">
    <location>
        <begin position="314"/>
        <end position="345"/>
    </location>
</feature>
<dbReference type="InterPro" id="IPR017441">
    <property type="entry name" value="Protein_kinase_ATP_BS"/>
</dbReference>
<proteinExistence type="predicted"/>
<dbReference type="CDD" id="cd14014">
    <property type="entry name" value="STKc_PknB_like"/>
    <property type="match status" value="1"/>
</dbReference>
<dbReference type="PRINTS" id="PR00320">
    <property type="entry name" value="GPROTEINBRPT"/>
</dbReference>
<evidence type="ECO:0000256" key="2">
    <source>
        <dbReference type="ARBA" id="ARBA00022737"/>
    </source>
</evidence>
<keyword evidence="8" id="KW-1185">Reference proteome</keyword>
<dbReference type="NCBIfam" id="NF045510">
    <property type="entry name" value="4Cys_prefix_kin"/>
    <property type="match status" value="1"/>
</dbReference>
<feature type="repeat" description="WD" evidence="3">
    <location>
        <begin position="630"/>
        <end position="663"/>
    </location>
</feature>
<keyword evidence="7" id="KW-0808">Transferase</keyword>
<evidence type="ECO:0000256" key="1">
    <source>
        <dbReference type="ARBA" id="ARBA00022574"/>
    </source>
</evidence>